<gene>
    <name evidence="2" type="ORF">A3I30_00710</name>
</gene>
<name>A0A1F5CA47_9BACT</name>
<keyword evidence="1" id="KW-0812">Transmembrane</keyword>
<dbReference type="AlphaFoldDB" id="A0A1F5CA47"/>
<organism evidence="2 3">
    <name type="scientific">Candidatus Azambacteria bacterium RIFCSPLOWO2_02_FULL_44_14</name>
    <dbReference type="NCBI Taxonomy" id="1797306"/>
    <lineage>
        <taxon>Bacteria</taxon>
        <taxon>Candidatus Azamiibacteriota</taxon>
    </lineage>
</organism>
<dbReference type="Proteomes" id="UP000177197">
    <property type="component" value="Unassembled WGS sequence"/>
</dbReference>
<reference evidence="2 3" key="1">
    <citation type="journal article" date="2016" name="Nat. Commun.">
        <title>Thousands of microbial genomes shed light on interconnected biogeochemical processes in an aquifer system.</title>
        <authorList>
            <person name="Anantharaman K."/>
            <person name="Brown C.T."/>
            <person name="Hug L.A."/>
            <person name="Sharon I."/>
            <person name="Castelle C.J."/>
            <person name="Probst A.J."/>
            <person name="Thomas B.C."/>
            <person name="Singh A."/>
            <person name="Wilkins M.J."/>
            <person name="Karaoz U."/>
            <person name="Brodie E.L."/>
            <person name="Williams K.H."/>
            <person name="Hubbard S.S."/>
            <person name="Banfield J.F."/>
        </authorList>
    </citation>
    <scope>NUCLEOTIDE SEQUENCE [LARGE SCALE GENOMIC DNA]</scope>
</reference>
<dbReference type="EMBL" id="MEYV01000019">
    <property type="protein sequence ID" value="OGD39736.1"/>
    <property type="molecule type" value="Genomic_DNA"/>
</dbReference>
<protein>
    <submittedName>
        <fullName evidence="2">Uncharacterized protein</fullName>
    </submittedName>
</protein>
<comment type="caution">
    <text evidence="2">The sequence shown here is derived from an EMBL/GenBank/DDBJ whole genome shotgun (WGS) entry which is preliminary data.</text>
</comment>
<keyword evidence="1" id="KW-0472">Membrane</keyword>
<evidence type="ECO:0000256" key="1">
    <source>
        <dbReference type="SAM" id="Phobius"/>
    </source>
</evidence>
<proteinExistence type="predicted"/>
<evidence type="ECO:0000313" key="2">
    <source>
        <dbReference type="EMBL" id="OGD39736.1"/>
    </source>
</evidence>
<accession>A0A1F5CA47</accession>
<feature type="transmembrane region" description="Helical" evidence="1">
    <location>
        <begin position="21"/>
        <end position="43"/>
    </location>
</feature>
<sequence length="530" mass="57986">MIFTVKEKSIRKKKKVRFKPFLILFGFLTLAIIASGLSFYFRWAKAASFSLYPGSCLGSWRNSNLAQGQPDTSDINLINKDNAAVFSEGGIKEIYCGSFNGDLSESEIKLIKSVNLKFSWLVIDEELKVPTLTSDEVGTPAASVGAAISSITIIQPPATSSDEVVSNTNYIINQILDNIHADEVRLIISTTTSEITITTNAIETGDQEPEIIETDEGVAAIGNNIEINDEQQETENAQLENVGEPQQATSSPTSFWWKKYNLFFASDEVDSVQVTSDAWQATSMLEIAQNTETQTGASGTGQEITTSTSLLESPIAATEGFLKVSYTLDGVDWQALGMVNKNNWQNINFQIPVYQLEDIKKIQIKIESLPILNETPFVYLDGMALGVEYETSQTLQSKTASVSSQLLSPNVFYNSYSRTPSGSSVTGPVSISVSVDSFEDFGFGNGCGLNSQSCDFWGVRATNFDNDPFNSECVSNEILSHTFAFDLPAGSYIEIMAYAGHTQEGCERGGEMSKFLEGDSLKKIFTITEQ</sequence>
<keyword evidence="1" id="KW-1133">Transmembrane helix</keyword>
<evidence type="ECO:0000313" key="3">
    <source>
        <dbReference type="Proteomes" id="UP000177197"/>
    </source>
</evidence>